<name>A0A8D4BL60_PRIMW</name>
<evidence type="ECO:0000313" key="2">
    <source>
        <dbReference type="Proteomes" id="UP000001283"/>
    </source>
</evidence>
<evidence type="ECO:0000313" key="1">
    <source>
        <dbReference type="EMBL" id="AEN87348.1"/>
    </source>
</evidence>
<dbReference type="KEGG" id="bmh:BMWSH_0464"/>
<dbReference type="AlphaFoldDB" id="A0A8D4BL60"/>
<reference evidence="1 2" key="1">
    <citation type="journal article" date="2011" name="J. Bacteriol.">
        <title>Complete genome sequence of the industrial strain Bacillus megaterium WSH-002.</title>
        <authorList>
            <person name="Liu L."/>
            <person name="Li Y."/>
            <person name="Zhang J."/>
            <person name="Zou W."/>
            <person name="Zhou Z."/>
            <person name="Liu J."/>
            <person name="Li X."/>
            <person name="Wang L."/>
            <person name="Chen J."/>
        </authorList>
    </citation>
    <scope>NUCLEOTIDE SEQUENCE [LARGE SCALE GENOMIC DNA]</scope>
    <source>
        <strain evidence="1 2">WSH-002</strain>
    </source>
</reference>
<protein>
    <submittedName>
        <fullName evidence="1">Uncharacterized protein</fullName>
    </submittedName>
</protein>
<sequence length="39" mass="4633">MPSNQQLEAATYTKPTFTITIKKERVIDIIDYSFFFNFN</sequence>
<proteinExistence type="predicted"/>
<accession>A0A8D4BL60</accession>
<organism evidence="1 2">
    <name type="scientific">Priestia megaterium (strain WSH-002)</name>
    <name type="common">Bacillus megaterium</name>
    <dbReference type="NCBI Taxonomy" id="1006007"/>
    <lineage>
        <taxon>Bacteria</taxon>
        <taxon>Bacillati</taxon>
        <taxon>Bacillota</taxon>
        <taxon>Bacilli</taxon>
        <taxon>Bacillales</taxon>
        <taxon>Bacillaceae</taxon>
        <taxon>Priestia</taxon>
    </lineage>
</organism>
<dbReference type="EMBL" id="CP003017">
    <property type="protein sequence ID" value="AEN87348.1"/>
    <property type="molecule type" value="Genomic_DNA"/>
</dbReference>
<gene>
    <name evidence="1" type="ORF">BMWSH_0464</name>
</gene>
<dbReference type="Proteomes" id="UP000001283">
    <property type="component" value="Chromosome"/>
</dbReference>